<feature type="region of interest" description="Disordered" evidence="6">
    <location>
        <begin position="1"/>
        <end position="29"/>
    </location>
</feature>
<proteinExistence type="inferred from homology"/>
<organism evidence="9 10">
    <name type="scientific">Aspergillus sclerotialis</name>
    <dbReference type="NCBI Taxonomy" id="2070753"/>
    <lineage>
        <taxon>Eukaryota</taxon>
        <taxon>Fungi</taxon>
        <taxon>Dikarya</taxon>
        <taxon>Ascomycota</taxon>
        <taxon>Pezizomycotina</taxon>
        <taxon>Eurotiomycetes</taxon>
        <taxon>Eurotiomycetidae</taxon>
        <taxon>Eurotiales</taxon>
        <taxon>Aspergillaceae</taxon>
        <taxon>Aspergillus</taxon>
        <taxon>Aspergillus subgen. Polypaecilum</taxon>
    </lineage>
</organism>
<name>A0A3A2ZFC8_9EURO</name>
<dbReference type="PANTHER" id="PTHR22950:SF479">
    <property type="entry name" value="AMINO ACID TRANSPORTER (EUROFUNG)-RELATED"/>
    <property type="match status" value="1"/>
</dbReference>
<gene>
    <name evidence="9" type="ORF">PHISCL_05787</name>
</gene>
<evidence type="ECO:0000313" key="10">
    <source>
        <dbReference type="Proteomes" id="UP000266188"/>
    </source>
</evidence>
<feature type="transmembrane region" description="Helical" evidence="7">
    <location>
        <begin position="165"/>
        <end position="186"/>
    </location>
</feature>
<evidence type="ECO:0000256" key="5">
    <source>
        <dbReference type="ARBA" id="ARBA00023136"/>
    </source>
</evidence>
<protein>
    <recommendedName>
        <fullName evidence="8">Amino acid transporter transmembrane domain-containing protein</fullName>
    </recommendedName>
</protein>
<feature type="transmembrane region" description="Helical" evidence="7">
    <location>
        <begin position="267"/>
        <end position="289"/>
    </location>
</feature>
<feature type="transmembrane region" description="Helical" evidence="7">
    <location>
        <begin position="89"/>
        <end position="110"/>
    </location>
</feature>
<evidence type="ECO:0000256" key="4">
    <source>
        <dbReference type="ARBA" id="ARBA00022989"/>
    </source>
</evidence>
<feature type="transmembrane region" description="Helical" evidence="7">
    <location>
        <begin position="379"/>
        <end position="403"/>
    </location>
</feature>
<keyword evidence="10" id="KW-1185">Reference proteome</keyword>
<evidence type="ECO:0000256" key="1">
    <source>
        <dbReference type="ARBA" id="ARBA00004141"/>
    </source>
</evidence>
<dbReference type="EMBL" id="MVGC01000200">
    <property type="protein sequence ID" value="RJE21869.1"/>
    <property type="molecule type" value="Genomic_DNA"/>
</dbReference>
<keyword evidence="3 7" id="KW-0812">Transmembrane</keyword>
<comment type="subcellular location">
    <subcellularLocation>
        <location evidence="1">Membrane</location>
        <topology evidence="1">Multi-pass membrane protein</topology>
    </subcellularLocation>
</comment>
<comment type="similarity">
    <text evidence="2">Belongs to the amino acid/polyamine transporter 2 family.</text>
</comment>
<dbReference type="GO" id="GO:0015179">
    <property type="term" value="F:L-amino acid transmembrane transporter activity"/>
    <property type="evidence" value="ECO:0007669"/>
    <property type="project" value="TreeGrafter"/>
</dbReference>
<evidence type="ECO:0000256" key="3">
    <source>
        <dbReference type="ARBA" id="ARBA00022692"/>
    </source>
</evidence>
<feature type="transmembrane region" description="Helical" evidence="7">
    <location>
        <begin position="64"/>
        <end position="83"/>
    </location>
</feature>
<feature type="compositionally biased region" description="Polar residues" evidence="6">
    <location>
        <begin position="1"/>
        <end position="26"/>
    </location>
</feature>
<dbReference type="STRING" id="2070753.A0A3A2ZFC8"/>
<feature type="transmembrane region" description="Helical" evidence="7">
    <location>
        <begin position="198"/>
        <end position="219"/>
    </location>
</feature>
<feature type="transmembrane region" description="Helical" evidence="7">
    <location>
        <begin position="309"/>
        <end position="328"/>
    </location>
</feature>
<accession>A0A3A2ZFC8</accession>
<feature type="domain" description="Amino acid transporter transmembrane" evidence="8">
    <location>
        <begin position="59"/>
        <end position="438"/>
    </location>
</feature>
<dbReference type="Gene3D" id="1.20.1740.10">
    <property type="entry name" value="Amino acid/polyamine transporter I"/>
    <property type="match status" value="1"/>
</dbReference>
<dbReference type="PANTHER" id="PTHR22950">
    <property type="entry name" value="AMINO ACID TRANSPORTER"/>
    <property type="match status" value="1"/>
</dbReference>
<feature type="transmembrane region" description="Helical" evidence="7">
    <location>
        <begin position="138"/>
        <end position="159"/>
    </location>
</feature>
<keyword evidence="4 7" id="KW-1133">Transmembrane helix</keyword>
<reference evidence="10" key="1">
    <citation type="submission" date="2017-02" db="EMBL/GenBank/DDBJ databases">
        <authorList>
            <person name="Tafer H."/>
            <person name="Lopandic K."/>
        </authorList>
    </citation>
    <scope>NUCLEOTIDE SEQUENCE [LARGE SCALE GENOMIC DNA]</scope>
    <source>
        <strain evidence="10">CBS 366.77</strain>
    </source>
</reference>
<sequence length="458" mass="49618">MSSEIVNVSRTTDDPQTGQDKQSVTDEPTMADEKVEYASPYHQDAFGNEEFAEVKYKVLKWWQCSLLMIAETISLGILSLPAGVAGLGLVPAVIILVGLGILATYTAYVIGQFKWRYPHISNMSDAGEVLMGWFGRELLFTGQMLYLVFIMGSHILIFSQALNSISSHGTCTIVFGIIGLIISFIFSLPRTLAGMTWLSLASFISIVAAVLTTMIAVGIQNKGAAVKATVDTDLVTGFVSVSNIVFSHSTFFAMIAELRNPRDFPRVVVTLQTVDISIYIVTAVVIYYYAGDSVASPALGSAGPLASRIAYGVALPTIVISGVVYGHVAFKAIYVRIFAHTDRIHKQDFVAVSSWIGIALSLWIIAWIIASAIPVFSNLLSLMSALFGSWFTYGLPAIFWLYMNRSHWFSSPKKVALTLVNTLALCVGIIVCGLGLYTSGKAIHDQPGGKTFSCANNL</sequence>
<dbReference type="InterPro" id="IPR013057">
    <property type="entry name" value="AA_transpt_TM"/>
</dbReference>
<comment type="caution">
    <text evidence="9">The sequence shown here is derived from an EMBL/GenBank/DDBJ whole genome shotgun (WGS) entry which is preliminary data.</text>
</comment>
<evidence type="ECO:0000256" key="2">
    <source>
        <dbReference type="ARBA" id="ARBA00008066"/>
    </source>
</evidence>
<dbReference type="OrthoDB" id="294730at2759"/>
<keyword evidence="5 7" id="KW-0472">Membrane</keyword>
<evidence type="ECO:0000259" key="8">
    <source>
        <dbReference type="Pfam" id="PF01490"/>
    </source>
</evidence>
<dbReference type="Pfam" id="PF01490">
    <property type="entry name" value="Aa_trans"/>
    <property type="match status" value="1"/>
</dbReference>
<evidence type="ECO:0000256" key="7">
    <source>
        <dbReference type="SAM" id="Phobius"/>
    </source>
</evidence>
<feature type="transmembrane region" description="Helical" evidence="7">
    <location>
        <begin position="349"/>
        <end position="373"/>
    </location>
</feature>
<dbReference type="AlphaFoldDB" id="A0A3A2ZFC8"/>
<evidence type="ECO:0000256" key="6">
    <source>
        <dbReference type="SAM" id="MobiDB-lite"/>
    </source>
</evidence>
<dbReference type="Proteomes" id="UP000266188">
    <property type="component" value="Unassembled WGS sequence"/>
</dbReference>
<dbReference type="FunFam" id="1.20.1740.10:FF:000039">
    <property type="entry name" value="Neutral amino acid transporter (Eurofung)"/>
    <property type="match status" value="1"/>
</dbReference>
<dbReference type="GO" id="GO:0016020">
    <property type="term" value="C:membrane"/>
    <property type="evidence" value="ECO:0007669"/>
    <property type="project" value="UniProtKB-SubCell"/>
</dbReference>
<feature type="transmembrane region" description="Helical" evidence="7">
    <location>
        <begin position="415"/>
        <end position="437"/>
    </location>
</feature>
<feature type="transmembrane region" description="Helical" evidence="7">
    <location>
        <begin position="234"/>
        <end position="255"/>
    </location>
</feature>
<evidence type="ECO:0000313" key="9">
    <source>
        <dbReference type="EMBL" id="RJE21869.1"/>
    </source>
</evidence>